<protein>
    <submittedName>
        <fullName evidence="1">Uncharacterized protein</fullName>
    </submittedName>
</protein>
<evidence type="ECO:0000313" key="1">
    <source>
        <dbReference type="EMBL" id="EYB84804.1"/>
    </source>
</evidence>
<sequence length="81" mass="9025">MKPRLSTSSRHTTIFKTLDETIKSGLKKKRSSYCSEAVMVPLFASAERILLIIGEGVTSSYRPIFLEAFEVWESVEVPSSG</sequence>
<dbReference type="Proteomes" id="UP000024635">
    <property type="component" value="Unassembled WGS sequence"/>
</dbReference>
<reference evidence="2" key="1">
    <citation type="journal article" date="2015" name="Nat. Genet.">
        <title>The genome and transcriptome of the zoonotic hookworm Ancylostoma ceylanicum identify infection-specific gene families.</title>
        <authorList>
            <person name="Schwarz E.M."/>
            <person name="Hu Y."/>
            <person name="Antoshechkin I."/>
            <person name="Miller M.M."/>
            <person name="Sternberg P.W."/>
            <person name="Aroian R.V."/>
        </authorList>
    </citation>
    <scope>NUCLEOTIDE SEQUENCE</scope>
    <source>
        <strain evidence="2">HY135</strain>
    </source>
</reference>
<comment type="caution">
    <text evidence="1">The sequence shown here is derived from an EMBL/GenBank/DDBJ whole genome shotgun (WGS) entry which is preliminary data.</text>
</comment>
<keyword evidence="2" id="KW-1185">Reference proteome</keyword>
<dbReference type="EMBL" id="JARK01001646">
    <property type="protein sequence ID" value="EYB84804.1"/>
    <property type="molecule type" value="Genomic_DNA"/>
</dbReference>
<proteinExistence type="predicted"/>
<organism evidence="1 2">
    <name type="scientific">Ancylostoma ceylanicum</name>
    <dbReference type="NCBI Taxonomy" id="53326"/>
    <lineage>
        <taxon>Eukaryota</taxon>
        <taxon>Metazoa</taxon>
        <taxon>Ecdysozoa</taxon>
        <taxon>Nematoda</taxon>
        <taxon>Chromadorea</taxon>
        <taxon>Rhabditida</taxon>
        <taxon>Rhabditina</taxon>
        <taxon>Rhabditomorpha</taxon>
        <taxon>Strongyloidea</taxon>
        <taxon>Ancylostomatidae</taxon>
        <taxon>Ancylostomatinae</taxon>
        <taxon>Ancylostoma</taxon>
    </lineage>
</organism>
<dbReference type="AlphaFoldDB" id="A0A016S3H6"/>
<evidence type="ECO:0000313" key="2">
    <source>
        <dbReference type="Proteomes" id="UP000024635"/>
    </source>
</evidence>
<accession>A0A016S3H6</accession>
<gene>
    <name evidence="1" type="primary">Acey_s0310.g2121</name>
    <name evidence="1" type="ORF">Y032_0310g2121</name>
</gene>
<name>A0A016S3H6_9BILA</name>